<keyword evidence="2" id="KW-1185">Reference proteome</keyword>
<evidence type="ECO:0000313" key="2">
    <source>
        <dbReference type="Proteomes" id="UP001241377"/>
    </source>
</evidence>
<dbReference type="Proteomes" id="UP001241377">
    <property type="component" value="Unassembled WGS sequence"/>
</dbReference>
<name>A0ACC2VWV2_9TREE</name>
<sequence length="511" mass="54896">MATYLPYHEPGIVRILILSSFILLLNVVNYVLDKYLYCGLVGQILLGIAWGTPGGKWIDESTEKVFLDLGYLGLILIVYEGGLLSSMEILMKNIHLSLIIALTGITAPIAISFSILGYSNATPVAAFAAGAALCSTSLGTAFTIMSTSKLVLSKVGVLLTSAAMIDDIAGLVMLQVISNLGDGSFTAVSVIRPVFVSIGLIVITALVCWLIVRPATRYAILNQWKFPKSAPVYFVCHTLLLFGIVTGATYAGASLLTAAYVTGAAISWWDKLEFEQEEDIEMSEANLQWTQQTLGEVTPTQNAQSTTTGYDQYSNDGSFSPSSQTSTEPSTGASEDSIEVTEDVASTVHQPHVTGLEVFEKFYSQPLGRILRPIFFATVGFSIPITQMFTGRLLWRGLVYSVLMAISKLVCCLWLLRVKSRSKTNNYAVPLLGLSMVPRGEIGFLVASLAESKGVFGNPLSPGGSSEVYVIVVWAVVLCTMVAPICIGLLVRKIKLVDADGGSSLGVWGFT</sequence>
<organism evidence="1 2">
    <name type="scientific">Naganishia cerealis</name>
    <dbReference type="NCBI Taxonomy" id="610337"/>
    <lineage>
        <taxon>Eukaryota</taxon>
        <taxon>Fungi</taxon>
        <taxon>Dikarya</taxon>
        <taxon>Basidiomycota</taxon>
        <taxon>Agaricomycotina</taxon>
        <taxon>Tremellomycetes</taxon>
        <taxon>Filobasidiales</taxon>
        <taxon>Filobasidiaceae</taxon>
        <taxon>Naganishia</taxon>
    </lineage>
</organism>
<gene>
    <name evidence="1" type="ORF">QFC19_004333</name>
</gene>
<proteinExistence type="predicted"/>
<reference evidence="1" key="1">
    <citation type="submission" date="2023-04" db="EMBL/GenBank/DDBJ databases">
        <title>Draft Genome sequencing of Naganishia species isolated from polar environments using Oxford Nanopore Technology.</title>
        <authorList>
            <person name="Leo P."/>
            <person name="Venkateswaran K."/>
        </authorList>
    </citation>
    <scope>NUCLEOTIDE SEQUENCE</scope>
    <source>
        <strain evidence="1">MNA-CCFEE 5261</strain>
    </source>
</reference>
<dbReference type="EMBL" id="JASBWR010000045">
    <property type="protein sequence ID" value="KAJ9103565.1"/>
    <property type="molecule type" value="Genomic_DNA"/>
</dbReference>
<protein>
    <submittedName>
        <fullName evidence="1">Uncharacterized protein</fullName>
    </submittedName>
</protein>
<evidence type="ECO:0000313" key="1">
    <source>
        <dbReference type="EMBL" id="KAJ9103565.1"/>
    </source>
</evidence>
<accession>A0ACC2VWV2</accession>
<comment type="caution">
    <text evidence="1">The sequence shown here is derived from an EMBL/GenBank/DDBJ whole genome shotgun (WGS) entry which is preliminary data.</text>
</comment>